<dbReference type="SUPFAM" id="SSF54060">
    <property type="entry name" value="His-Me finger endonucleases"/>
    <property type="match status" value="1"/>
</dbReference>
<reference evidence="2" key="1">
    <citation type="journal article" date="2015" name="Nature">
        <title>Complex archaea that bridge the gap between prokaryotes and eukaryotes.</title>
        <authorList>
            <person name="Spang A."/>
            <person name="Saw J.H."/>
            <person name="Jorgensen S.L."/>
            <person name="Zaremba-Niedzwiedzka K."/>
            <person name="Martijn J."/>
            <person name="Lind A.E."/>
            <person name="van Eijk R."/>
            <person name="Schleper C."/>
            <person name="Guy L."/>
            <person name="Ettema T.J."/>
        </authorList>
    </citation>
    <scope>NUCLEOTIDE SEQUENCE</scope>
</reference>
<evidence type="ECO:0000259" key="1">
    <source>
        <dbReference type="Pfam" id="PF13392"/>
    </source>
</evidence>
<dbReference type="InterPro" id="IPR044930">
    <property type="entry name" value="Homing_endonuclease_His-Me"/>
</dbReference>
<proteinExistence type="predicted"/>
<accession>A0A0F9LMN2</accession>
<dbReference type="Gene3D" id="3.90.75.10">
    <property type="entry name" value="Homing Intron 3 (I-ppo) Encoded Endonuclease, Chain A"/>
    <property type="match status" value="1"/>
</dbReference>
<dbReference type="InterPro" id="IPR003615">
    <property type="entry name" value="HNH_nuc"/>
</dbReference>
<dbReference type="InterPro" id="IPR044925">
    <property type="entry name" value="His-Me_finger_sf"/>
</dbReference>
<gene>
    <name evidence="2" type="ORF">LCGC14_1258810</name>
</gene>
<organism evidence="2">
    <name type="scientific">marine sediment metagenome</name>
    <dbReference type="NCBI Taxonomy" id="412755"/>
    <lineage>
        <taxon>unclassified sequences</taxon>
        <taxon>metagenomes</taxon>
        <taxon>ecological metagenomes</taxon>
    </lineage>
</organism>
<sequence>MLVADAHARTEIQITPQLLRRFWDKVELRDECWEWRGATRVGYGAIKIAGRVWETHRVSWLLHHGELPEAKYVCHHCDNRRCVRPDHLFLGTQQDNVDDMLRKGRHNFGKGEAMPNAVLSDAVVLQIWKMRSATGWGSRRIGRELGVSNDAVEKVLAGASWAHVRPQQEQERGMCQKPPA</sequence>
<dbReference type="Pfam" id="PF13392">
    <property type="entry name" value="HNH_3"/>
    <property type="match status" value="1"/>
</dbReference>
<protein>
    <recommendedName>
        <fullName evidence="1">HNH nuclease domain-containing protein</fullName>
    </recommendedName>
</protein>
<dbReference type="GO" id="GO:0004519">
    <property type="term" value="F:endonuclease activity"/>
    <property type="evidence" value="ECO:0007669"/>
    <property type="project" value="InterPro"/>
</dbReference>
<name>A0A0F9LMN2_9ZZZZ</name>
<feature type="domain" description="HNH nuclease" evidence="1">
    <location>
        <begin position="55"/>
        <end position="96"/>
    </location>
</feature>
<evidence type="ECO:0000313" key="2">
    <source>
        <dbReference type="EMBL" id="KKM88431.1"/>
    </source>
</evidence>
<comment type="caution">
    <text evidence="2">The sequence shown here is derived from an EMBL/GenBank/DDBJ whole genome shotgun (WGS) entry which is preliminary data.</text>
</comment>
<dbReference type="AlphaFoldDB" id="A0A0F9LMN2"/>
<dbReference type="EMBL" id="LAZR01006959">
    <property type="protein sequence ID" value="KKM88431.1"/>
    <property type="molecule type" value="Genomic_DNA"/>
</dbReference>